<dbReference type="Gene3D" id="3.40.50.150">
    <property type="entry name" value="Vaccinia Virus protein VP39"/>
    <property type="match status" value="1"/>
</dbReference>
<evidence type="ECO:0000313" key="6">
    <source>
        <dbReference type="Proteomes" id="UP000236416"/>
    </source>
</evidence>
<dbReference type="Proteomes" id="UP000236416">
    <property type="component" value="Unassembled WGS sequence"/>
</dbReference>
<sequence length="201" mass="22085">MADSSRVDFWEQRYREGVTPWEGASLPEPARRFFASLPPSTVLLPGCGSAGDMPPLLALGHQVLAVDFSESAIALARKQWPAGADRLLLGDFFQLELPAFDCVFERAFLCALPKEMRGQYAERVAGLVKPGGVLAGVFFLGDSERGPPFGMAENDLQALLDPLFTLEQALPLPDGLPVFSGRECWMVWKRRGFDLDQTLKA</sequence>
<name>A0A2K4MLT6_9NEIS</name>
<dbReference type="InterPro" id="IPR029063">
    <property type="entry name" value="SAM-dependent_MTases_sf"/>
</dbReference>
<keyword evidence="3 5" id="KW-0808">Transferase</keyword>
<keyword evidence="1" id="KW-0597">Phosphoprotein</keyword>
<dbReference type="PROSITE" id="PS51585">
    <property type="entry name" value="SAM_MT_TPMT"/>
    <property type="match status" value="1"/>
</dbReference>
<evidence type="ECO:0000313" key="5">
    <source>
        <dbReference type="EMBL" id="POA98047.1"/>
    </source>
</evidence>
<protein>
    <submittedName>
        <fullName evidence="5">SAM-dependent methyltransferase</fullName>
    </submittedName>
</protein>
<dbReference type="GO" id="GO:0032259">
    <property type="term" value="P:methylation"/>
    <property type="evidence" value="ECO:0007669"/>
    <property type="project" value="UniProtKB-KW"/>
</dbReference>
<keyword evidence="2 5" id="KW-0489">Methyltransferase</keyword>
<gene>
    <name evidence="5" type="ORF">C2134_13895</name>
</gene>
<keyword evidence="6" id="KW-1185">Reference proteome</keyword>
<proteinExistence type="predicted"/>
<evidence type="ECO:0000256" key="4">
    <source>
        <dbReference type="ARBA" id="ARBA00022691"/>
    </source>
</evidence>
<dbReference type="InterPro" id="IPR008854">
    <property type="entry name" value="TPMT"/>
</dbReference>
<organism evidence="5 6">
    <name type="scientific">Chromobacterium sinusclupearum</name>
    <dbReference type="NCBI Taxonomy" id="2077146"/>
    <lineage>
        <taxon>Bacteria</taxon>
        <taxon>Pseudomonadati</taxon>
        <taxon>Pseudomonadota</taxon>
        <taxon>Betaproteobacteria</taxon>
        <taxon>Neisseriales</taxon>
        <taxon>Chromobacteriaceae</taxon>
        <taxon>Chromobacterium</taxon>
    </lineage>
</organism>
<dbReference type="PANTHER" id="PTHR32183:SF6">
    <property type="entry name" value="CYSTEINE SULFINATE DESULFINASE_CYSTEINE DESULFURASE AND RELATED ENZYMES"/>
    <property type="match status" value="1"/>
</dbReference>
<dbReference type="PANTHER" id="PTHR32183">
    <property type="match status" value="1"/>
</dbReference>
<comment type="caution">
    <text evidence="5">The sequence shown here is derived from an EMBL/GenBank/DDBJ whole genome shotgun (WGS) entry which is preliminary data.</text>
</comment>
<dbReference type="GO" id="GO:0008757">
    <property type="term" value="F:S-adenosylmethionine-dependent methyltransferase activity"/>
    <property type="evidence" value="ECO:0007669"/>
    <property type="project" value="InterPro"/>
</dbReference>
<accession>A0A2K4MLT6</accession>
<dbReference type="AlphaFoldDB" id="A0A2K4MLT6"/>
<keyword evidence="4" id="KW-0949">S-adenosyl-L-methionine</keyword>
<dbReference type="RefSeq" id="WP_103320770.1">
    <property type="nucleotide sequence ID" value="NZ_PPTF01000066.1"/>
</dbReference>
<dbReference type="SUPFAM" id="SSF53335">
    <property type="entry name" value="S-adenosyl-L-methionine-dependent methyltransferases"/>
    <property type="match status" value="1"/>
</dbReference>
<dbReference type="CDD" id="cd02440">
    <property type="entry name" value="AdoMet_MTases"/>
    <property type="match status" value="1"/>
</dbReference>
<dbReference type="Pfam" id="PF05724">
    <property type="entry name" value="TPMT"/>
    <property type="match status" value="1"/>
</dbReference>
<reference evidence="5 6" key="1">
    <citation type="submission" date="2018-01" db="EMBL/GenBank/DDBJ databases">
        <title>Genomic Sequence of Chromobacterium MWU13-2610 from wild cranberry bogs within the Cape Cod National Seashore.</title>
        <authorList>
            <person name="O'Hara-Hanley K."/>
            <person name="Soby S."/>
            <person name="Harrison A."/>
        </authorList>
    </citation>
    <scope>NUCLEOTIDE SEQUENCE [LARGE SCALE GENOMIC DNA]</scope>
    <source>
        <strain evidence="5 6">MWU13-2610</strain>
    </source>
</reference>
<evidence type="ECO:0000256" key="1">
    <source>
        <dbReference type="ARBA" id="ARBA00022553"/>
    </source>
</evidence>
<dbReference type="EMBL" id="PPTF01000066">
    <property type="protein sequence ID" value="POA98047.1"/>
    <property type="molecule type" value="Genomic_DNA"/>
</dbReference>
<evidence type="ECO:0000256" key="3">
    <source>
        <dbReference type="ARBA" id="ARBA00022679"/>
    </source>
</evidence>
<evidence type="ECO:0000256" key="2">
    <source>
        <dbReference type="ARBA" id="ARBA00022603"/>
    </source>
</evidence>